<accession>A0A1I8AUE8</accession>
<dbReference type="AlphaFoldDB" id="A0A1I8AUE8"/>
<dbReference type="WBParaSite" id="L893_g9000.t1">
    <property type="protein sequence ID" value="L893_g9000.t1"/>
    <property type="gene ID" value="L893_g9000"/>
</dbReference>
<protein>
    <submittedName>
        <fullName evidence="3">G protein gamma domain-containing protein</fullName>
    </submittedName>
</protein>
<feature type="region of interest" description="Disordered" evidence="1">
    <location>
        <begin position="81"/>
        <end position="107"/>
    </location>
</feature>
<evidence type="ECO:0000313" key="3">
    <source>
        <dbReference type="WBParaSite" id="L893_g9000.t1"/>
    </source>
</evidence>
<evidence type="ECO:0000313" key="2">
    <source>
        <dbReference type="Proteomes" id="UP000095287"/>
    </source>
</evidence>
<dbReference type="Proteomes" id="UP000095287">
    <property type="component" value="Unplaced"/>
</dbReference>
<name>A0A1I8AUE8_9BILA</name>
<evidence type="ECO:0000256" key="1">
    <source>
        <dbReference type="SAM" id="MobiDB-lite"/>
    </source>
</evidence>
<reference evidence="3" key="1">
    <citation type="submission" date="2016-11" db="UniProtKB">
        <authorList>
            <consortium name="WormBaseParasite"/>
        </authorList>
    </citation>
    <scope>IDENTIFICATION</scope>
</reference>
<sequence length="107" mass="12471">MDAKKTLPPSIPIASTPYEKSANHAAVLQIRIDRVDKEILELKEYLLKKKKERLAREAKIAVLRQVDKFQDHMVRPFLCPHKPTEKLDAPSPRLRTRSLPRFKSMEK</sequence>
<proteinExistence type="predicted"/>
<keyword evidence="2" id="KW-1185">Reference proteome</keyword>
<organism evidence="2 3">
    <name type="scientific">Steinernema glaseri</name>
    <dbReference type="NCBI Taxonomy" id="37863"/>
    <lineage>
        <taxon>Eukaryota</taxon>
        <taxon>Metazoa</taxon>
        <taxon>Ecdysozoa</taxon>
        <taxon>Nematoda</taxon>
        <taxon>Chromadorea</taxon>
        <taxon>Rhabditida</taxon>
        <taxon>Tylenchina</taxon>
        <taxon>Panagrolaimomorpha</taxon>
        <taxon>Strongyloidoidea</taxon>
        <taxon>Steinernematidae</taxon>
        <taxon>Steinernema</taxon>
    </lineage>
</organism>